<organism evidence="2 3">
    <name type="scientific">Fragariocoptes setiger</name>
    <dbReference type="NCBI Taxonomy" id="1670756"/>
    <lineage>
        <taxon>Eukaryota</taxon>
        <taxon>Metazoa</taxon>
        <taxon>Ecdysozoa</taxon>
        <taxon>Arthropoda</taxon>
        <taxon>Chelicerata</taxon>
        <taxon>Arachnida</taxon>
        <taxon>Acari</taxon>
        <taxon>Acariformes</taxon>
        <taxon>Trombidiformes</taxon>
        <taxon>Prostigmata</taxon>
        <taxon>Eupodina</taxon>
        <taxon>Eriophyoidea</taxon>
        <taxon>Phytoptidae</taxon>
        <taxon>Fragariocoptes</taxon>
    </lineage>
</organism>
<evidence type="ECO:0000313" key="3">
    <source>
        <dbReference type="Proteomes" id="UP000825002"/>
    </source>
</evidence>
<protein>
    <submittedName>
        <fullName evidence="2">Uncharacterized protein</fullName>
    </submittedName>
</protein>
<gene>
    <name evidence="2" type="ORF">GZH46_00193</name>
</gene>
<accession>A0ABQ7SCY3</accession>
<dbReference type="Gene3D" id="1.10.472.10">
    <property type="entry name" value="Cyclin-like"/>
    <property type="match status" value="1"/>
</dbReference>
<feature type="region of interest" description="Disordered" evidence="1">
    <location>
        <begin position="217"/>
        <end position="252"/>
    </location>
</feature>
<reference evidence="2 3" key="1">
    <citation type="submission" date="2020-10" db="EMBL/GenBank/DDBJ databases">
        <authorList>
            <person name="Klimov P.B."/>
            <person name="Dyachkov S.M."/>
            <person name="Chetverikov P.E."/>
        </authorList>
    </citation>
    <scope>NUCLEOTIDE SEQUENCE [LARGE SCALE GENOMIC DNA]</scope>
    <source>
        <strain evidence="2">BMOC 18-1129-001#AD2665</strain>
        <tissue evidence="2">Entire mites</tissue>
    </source>
</reference>
<feature type="region of interest" description="Disordered" evidence="1">
    <location>
        <begin position="304"/>
        <end position="334"/>
    </location>
</feature>
<keyword evidence="3" id="KW-1185">Reference proteome</keyword>
<proteinExistence type="predicted"/>
<comment type="caution">
    <text evidence="2">The sequence shown here is derived from an EMBL/GenBank/DDBJ whole genome shotgun (WGS) entry which is preliminary data.</text>
</comment>
<name>A0ABQ7SCY3_9ACAR</name>
<evidence type="ECO:0000256" key="1">
    <source>
        <dbReference type="SAM" id="MobiDB-lite"/>
    </source>
</evidence>
<sequence>TPVDVLDVLLTLSERQIYEHVRCRLDFCQNTCCHSYSILSSGHLTHSLSSFSAAACDAESHIETDTDREFTNSSHSATKALKVASKSKASRHQTPPVECEHAFRAPPTPPSSQESQHCSALLLHQHELQQHQELQHDIVTATRTLVGDEQLVAVNLNTCTAAGMQQQHVIQTVSTCACCNGTCPNSLTDDLQLDLEILSVQKAFTFDSALNQHLQNANNYHNSNSNNNNKGSLYNNNHHQTGTNSHHTTHKRHKIIRDIELEAHRLILESCLDYRTATSSPSVVACACLTSAIRTILQQRLQRRHHTLDRHTDKQTQYKQQQHHHQQSYQVTNI</sequence>
<feature type="non-terminal residue" evidence="2">
    <location>
        <position position="1"/>
    </location>
</feature>
<feature type="compositionally biased region" description="Low complexity" evidence="1">
    <location>
        <begin position="217"/>
        <end position="239"/>
    </location>
</feature>
<dbReference type="EMBL" id="JAIFTH010000018">
    <property type="protein sequence ID" value="KAG9511236.1"/>
    <property type="molecule type" value="Genomic_DNA"/>
</dbReference>
<evidence type="ECO:0000313" key="2">
    <source>
        <dbReference type="EMBL" id="KAG9511236.1"/>
    </source>
</evidence>
<dbReference type="Proteomes" id="UP000825002">
    <property type="component" value="Unassembled WGS sequence"/>
</dbReference>